<gene>
    <name evidence="6" type="ORF">BGL_2c12880</name>
</gene>
<dbReference type="Pfam" id="PF04352">
    <property type="entry name" value="ProQ"/>
    <property type="match status" value="1"/>
</dbReference>
<feature type="compositionally biased region" description="Low complexity" evidence="4">
    <location>
        <begin position="68"/>
        <end position="87"/>
    </location>
</feature>
<evidence type="ECO:0000313" key="7">
    <source>
        <dbReference type="Proteomes" id="UP000031838"/>
    </source>
</evidence>
<keyword evidence="3" id="KW-0143">Chaperone</keyword>
<dbReference type="InterPro" id="IPR036442">
    <property type="entry name" value="ProQ/FinO_sf"/>
</dbReference>
<keyword evidence="1" id="KW-0963">Cytoplasm</keyword>
<feature type="region of interest" description="Disordered" evidence="4">
    <location>
        <begin position="176"/>
        <end position="282"/>
    </location>
</feature>
<dbReference type="Proteomes" id="UP000031838">
    <property type="component" value="Chromosome 2"/>
</dbReference>
<reference evidence="7" key="1">
    <citation type="submission" date="2011-03" db="EMBL/GenBank/DDBJ databases">
        <authorList>
            <person name="Voget S."/>
            <person name="Streit W.R."/>
            <person name="Jaeger K.E."/>
            <person name="Daniel R."/>
        </authorList>
    </citation>
    <scope>NUCLEOTIDE SEQUENCE [LARGE SCALE GENOMIC DNA]</scope>
    <source>
        <strain evidence="7">PG1</strain>
    </source>
</reference>
<feature type="compositionally biased region" description="Low complexity" evidence="4">
    <location>
        <begin position="207"/>
        <end position="256"/>
    </location>
</feature>
<dbReference type="EMBL" id="CP002581">
    <property type="protein sequence ID" value="AJK49357.1"/>
    <property type="molecule type" value="Genomic_DNA"/>
</dbReference>
<dbReference type="SUPFAM" id="SSF48657">
    <property type="entry name" value="FinO-like"/>
    <property type="match status" value="1"/>
</dbReference>
<evidence type="ECO:0000256" key="1">
    <source>
        <dbReference type="ARBA" id="ARBA00022490"/>
    </source>
</evidence>
<feature type="compositionally biased region" description="Basic and acidic residues" evidence="4">
    <location>
        <begin position="7"/>
        <end position="22"/>
    </location>
</feature>
<evidence type="ECO:0000259" key="5">
    <source>
        <dbReference type="SMART" id="SM00945"/>
    </source>
</evidence>
<dbReference type="SMART" id="SM00945">
    <property type="entry name" value="ProQ"/>
    <property type="match status" value="1"/>
</dbReference>
<dbReference type="Gene3D" id="1.10.1710.10">
    <property type="entry name" value="ProQ/FinO domain"/>
    <property type="match status" value="1"/>
</dbReference>
<dbReference type="PANTHER" id="PTHR38106:SF1">
    <property type="entry name" value="RNA CHAPERONE PROQ"/>
    <property type="match status" value="1"/>
</dbReference>
<dbReference type="GO" id="GO:0033592">
    <property type="term" value="F:RNA strand annealing activity"/>
    <property type="evidence" value="ECO:0007669"/>
    <property type="project" value="InterPro"/>
</dbReference>
<dbReference type="RefSeq" id="WP_042627823.1">
    <property type="nucleotide sequence ID" value="NZ_CP002581.1"/>
</dbReference>
<dbReference type="KEGG" id="bgp:BGL_2c12880"/>
<dbReference type="HOGENOM" id="CLU_085289_0_0_4"/>
<dbReference type="InterPro" id="IPR023529">
    <property type="entry name" value="ProQ"/>
</dbReference>
<dbReference type="AlphaFoldDB" id="A0A0B6RVL8"/>
<reference evidence="6 7" key="2">
    <citation type="journal article" date="2016" name="Appl. Microbiol. Biotechnol.">
        <title>Mutations improving production and secretion of extracellular lipase by Burkholderia glumae PG1.</title>
        <authorList>
            <person name="Knapp A."/>
            <person name="Voget S."/>
            <person name="Gao R."/>
            <person name="Zaburannyi N."/>
            <person name="Krysciak D."/>
            <person name="Breuer M."/>
            <person name="Hauer B."/>
            <person name="Streit W.R."/>
            <person name="Muller R."/>
            <person name="Daniel R."/>
            <person name="Jaeger K.E."/>
        </authorList>
    </citation>
    <scope>NUCLEOTIDE SEQUENCE [LARGE SCALE GENOMIC DNA]</scope>
    <source>
        <strain evidence="6 7">PG1</strain>
    </source>
</reference>
<evidence type="ECO:0000256" key="4">
    <source>
        <dbReference type="SAM" id="MobiDB-lite"/>
    </source>
</evidence>
<keyword evidence="2" id="KW-0694">RNA-binding</keyword>
<feature type="region of interest" description="Disordered" evidence="4">
    <location>
        <begin position="1"/>
        <end position="88"/>
    </location>
</feature>
<name>A0A0B6RVL8_BURPL</name>
<organism evidence="6 7">
    <name type="scientific">Burkholderia plantarii</name>
    <dbReference type="NCBI Taxonomy" id="41899"/>
    <lineage>
        <taxon>Bacteria</taxon>
        <taxon>Pseudomonadati</taxon>
        <taxon>Pseudomonadota</taxon>
        <taxon>Betaproteobacteria</taxon>
        <taxon>Burkholderiales</taxon>
        <taxon>Burkholderiaceae</taxon>
        <taxon>Burkholderia</taxon>
    </lineage>
</organism>
<feature type="domain" description="ProQ/FinO" evidence="5">
    <location>
        <begin position="86"/>
        <end position="201"/>
    </location>
</feature>
<dbReference type="InterPro" id="IPR016103">
    <property type="entry name" value="ProQ/FinO"/>
</dbReference>
<accession>A0A0B6RVL8</accession>
<proteinExistence type="predicted"/>
<dbReference type="GO" id="GO:0010608">
    <property type="term" value="P:post-transcriptional regulation of gene expression"/>
    <property type="evidence" value="ECO:0007669"/>
    <property type="project" value="InterPro"/>
</dbReference>
<dbReference type="GO" id="GO:0034057">
    <property type="term" value="F:RNA strand-exchange activity"/>
    <property type="evidence" value="ECO:0007669"/>
    <property type="project" value="InterPro"/>
</dbReference>
<protein>
    <submittedName>
        <fullName evidence="6">ProQ activator of osmoprotectant transporterProP</fullName>
    </submittedName>
</protein>
<sequence length="282" mass="28351">MGFEQLAELKKQLAKQRADAKPQARQGKPSGQPAAKPSGGKPPAKSSKPAHHQSAGKPAAAHGGGKPSAGKPQQHARRPAPAADAKPVNPTVLAIGKLQRRFPVAFPKSPAPKVPLKIGIFKDLVAHTAELGLDEAQLRDAIKEWCRGSRYWACLVDGAARVDLTGAEAGTVTAQQAAGAVRLDAARRSRASGKGKAGDTKRGDGANGAPDANAASEQDAAAAAQPEAAEAAADAAPAAEVTAHAAGAPATPAPDASEAVETAASDTDAGQADHAGHDAEPK</sequence>
<evidence type="ECO:0000313" key="6">
    <source>
        <dbReference type="EMBL" id="AJK49357.1"/>
    </source>
</evidence>
<evidence type="ECO:0000256" key="2">
    <source>
        <dbReference type="ARBA" id="ARBA00022884"/>
    </source>
</evidence>
<feature type="compositionally biased region" description="Low complexity" evidence="4">
    <location>
        <begin position="33"/>
        <end position="47"/>
    </location>
</feature>
<evidence type="ECO:0000256" key="3">
    <source>
        <dbReference type="ARBA" id="ARBA00023186"/>
    </source>
</evidence>
<keyword evidence="7" id="KW-1185">Reference proteome</keyword>
<dbReference type="PANTHER" id="PTHR38106">
    <property type="entry name" value="RNA CHAPERONE PROQ"/>
    <property type="match status" value="1"/>
</dbReference>
<dbReference type="GO" id="GO:0005829">
    <property type="term" value="C:cytosol"/>
    <property type="evidence" value="ECO:0007669"/>
    <property type="project" value="TreeGrafter"/>
</dbReference>